<organism evidence="3 4">
    <name type="scientific">Arcicella aurantiaca</name>
    <dbReference type="NCBI Taxonomy" id="591202"/>
    <lineage>
        <taxon>Bacteria</taxon>
        <taxon>Pseudomonadati</taxon>
        <taxon>Bacteroidota</taxon>
        <taxon>Cytophagia</taxon>
        <taxon>Cytophagales</taxon>
        <taxon>Flectobacillaceae</taxon>
        <taxon>Arcicella</taxon>
    </lineage>
</organism>
<dbReference type="RefSeq" id="WP_109741790.1">
    <property type="nucleotide sequence ID" value="NZ_QGGO01000004.1"/>
</dbReference>
<dbReference type="AlphaFoldDB" id="A0A316EHF7"/>
<evidence type="ECO:0000256" key="1">
    <source>
        <dbReference type="SAM" id="Phobius"/>
    </source>
</evidence>
<evidence type="ECO:0000256" key="2">
    <source>
        <dbReference type="SAM" id="SignalP"/>
    </source>
</evidence>
<feature type="chain" id="PRO_5016407609" evidence="2">
    <location>
        <begin position="21"/>
        <end position="355"/>
    </location>
</feature>
<sequence>MKKKIPFLLLMIALSLSSKAQSDTIQLKKIEDKVKKYDAVFKQHDSLKTILNTIKKQSNDTTKTKINSAIIDSLVSSYKSLGMTTINLIGYKLQKPHIVEDKNIPVEDDISLDSLIKHKDVLGLGTLGGLLLFISIWLIAKNMSQNSLKNRQVEWNIDKIKSFGIEIRNVEEFLIKIVTVLESESGNNKDYLLKILQGEQLDKLEFESKIEESKIITPSFITTIDAIEETPLPVIEKSELPNVVEEKIIYLSNPDTSGFFSEDTILERPDSYTYYQIIIIGESQTNPKIHFIASKNDRALKNIIDNRTKHIVPVCDAFNGYDSQKHNSINELEAGIVIKENNGWRIKNKIKIEYV</sequence>
<keyword evidence="4" id="KW-1185">Reference proteome</keyword>
<dbReference type="Proteomes" id="UP000245489">
    <property type="component" value="Unassembled WGS sequence"/>
</dbReference>
<keyword evidence="2" id="KW-0732">Signal</keyword>
<feature type="transmembrane region" description="Helical" evidence="1">
    <location>
        <begin position="121"/>
        <end position="140"/>
    </location>
</feature>
<dbReference type="EMBL" id="QGGO01000004">
    <property type="protein sequence ID" value="PWK28233.1"/>
    <property type="molecule type" value="Genomic_DNA"/>
</dbReference>
<keyword evidence="1" id="KW-0812">Transmembrane</keyword>
<name>A0A316EHF7_9BACT</name>
<reference evidence="3 4" key="1">
    <citation type="submission" date="2018-05" db="EMBL/GenBank/DDBJ databases">
        <title>Genomic Encyclopedia of Archaeal and Bacterial Type Strains, Phase II (KMG-II): from individual species to whole genera.</title>
        <authorList>
            <person name="Goeker M."/>
        </authorList>
    </citation>
    <scope>NUCLEOTIDE SEQUENCE [LARGE SCALE GENOMIC DNA]</scope>
    <source>
        <strain evidence="3 4">DSM 22214</strain>
    </source>
</reference>
<evidence type="ECO:0000313" key="3">
    <source>
        <dbReference type="EMBL" id="PWK28233.1"/>
    </source>
</evidence>
<protein>
    <submittedName>
        <fullName evidence="3">Uncharacterized protein</fullName>
    </submittedName>
</protein>
<accession>A0A316EHF7</accession>
<gene>
    <name evidence="3" type="ORF">LV89_01014</name>
</gene>
<evidence type="ECO:0000313" key="4">
    <source>
        <dbReference type="Proteomes" id="UP000245489"/>
    </source>
</evidence>
<proteinExistence type="predicted"/>
<comment type="caution">
    <text evidence="3">The sequence shown here is derived from an EMBL/GenBank/DDBJ whole genome shotgun (WGS) entry which is preliminary data.</text>
</comment>
<keyword evidence="1" id="KW-0472">Membrane</keyword>
<keyword evidence="1" id="KW-1133">Transmembrane helix</keyword>
<feature type="signal peptide" evidence="2">
    <location>
        <begin position="1"/>
        <end position="20"/>
    </location>
</feature>